<comment type="caution">
    <text evidence="1">The sequence shown here is derived from an EMBL/GenBank/DDBJ whole genome shotgun (WGS) entry which is preliminary data.</text>
</comment>
<proteinExistence type="predicted"/>
<gene>
    <name evidence="1" type="ORF">SAMN06297397_2490</name>
</gene>
<dbReference type="EMBL" id="FWXZ01000006">
    <property type="protein sequence ID" value="SMC78848.1"/>
    <property type="molecule type" value="Genomic_DNA"/>
</dbReference>
<protein>
    <submittedName>
        <fullName evidence="1">Leucine rich repeat-containing protein</fullName>
    </submittedName>
</protein>
<evidence type="ECO:0000313" key="2">
    <source>
        <dbReference type="Proteomes" id="UP000192328"/>
    </source>
</evidence>
<organism evidence="1 2">
    <name type="scientific">Aristaeella lactis</name>
    <dbReference type="NCBI Taxonomy" id="3046383"/>
    <lineage>
        <taxon>Bacteria</taxon>
        <taxon>Bacillati</taxon>
        <taxon>Bacillota</taxon>
        <taxon>Clostridia</taxon>
        <taxon>Eubacteriales</taxon>
        <taxon>Aristaeellaceae</taxon>
        <taxon>Aristaeella</taxon>
    </lineage>
</organism>
<dbReference type="Proteomes" id="UP000192328">
    <property type="component" value="Unassembled WGS sequence"/>
</dbReference>
<keyword evidence="2" id="KW-1185">Reference proteome</keyword>
<name>A0AC61PP54_9FIRM</name>
<reference evidence="1" key="1">
    <citation type="submission" date="2017-04" db="EMBL/GenBank/DDBJ databases">
        <authorList>
            <person name="Varghese N."/>
            <person name="Submissions S."/>
        </authorList>
    </citation>
    <scope>NUCLEOTIDE SEQUENCE</scope>
    <source>
        <strain evidence="1">WTE2008</strain>
    </source>
</reference>
<evidence type="ECO:0000313" key="1">
    <source>
        <dbReference type="EMBL" id="SMC78848.1"/>
    </source>
</evidence>
<sequence length="422" mass="46335">MKKFLVMVLAVMLICVGIISVSSADNNLFTYKKLDDGTIEITRVANTIKDEAIPPEIDGYKVTSIGSFAFSTCNNLNNVIIPDTVTVIRCNAFRSCKNLKSVTIPDSVTTIEEGAFPNCEKLAAFVISPDHPVYVFNNNMLIDKKEMTLLQYLGKKAEPYEVLWGIKRIGNGAFEFTKLNSIVIPNSVTSIGEYAFRYMNNLKEISIPDSVTVLGSEALFRTPSLTALRIPAGVTEIGSDCFGWCSKLKAMEVDPENPVYEMRGSLLVNKKENMVCYHLDVDAGSFEVPEGIESIQAAAFQNSIRVKEIIIPDAVKSIGNHAFTNCYAMTGIRLPNGLKTIESFTFQYCKALKSVTIPEGVTEIGICAFESCSALTEVIIPASVTNIDATAFTKCNRVVCKVVEGSYAQKFCEKNGIKFVIQ</sequence>
<accession>A0AC61PP54</accession>